<feature type="domain" description="Amidase" evidence="3">
    <location>
        <begin position="561"/>
        <end position="738"/>
    </location>
</feature>
<dbReference type="SUPFAM" id="SSF51735">
    <property type="entry name" value="NAD(P)-binding Rossmann-fold domains"/>
    <property type="match status" value="1"/>
</dbReference>
<dbReference type="GO" id="GO:0016491">
    <property type="term" value="F:oxidoreductase activity"/>
    <property type="evidence" value="ECO:0007669"/>
    <property type="project" value="UniProtKB-KW"/>
</dbReference>
<dbReference type="InterPro" id="IPR023631">
    <property type="entry name" value="Amidase_dom"/>
</dbReference>
<evidence type="ECO:0000313" key="5">
    <source>
        <dbReference type="Proteomes" id="UP000008984"/>
    </source>
</evidence>
<dbReference type="Gene3D" id="3.40.50.720">
    <property type="entry name" value="NAD(P)-binding Rossmann-like Domain"/>
    <property type="match status" value="1"/>
</dbReference>
<dbReference type="Pfam" id="PF00106">
    <property type="entry name" value="adh_short"/>
    <property type="match status" value="1"/>
</dbReference>
<gene>
    <name evidence="4" type="ORF">TRIREDRAFT_106645</name>
</gene>
<dbReference type="HOGENOM" id="CLU_301112_0_0_1"/>
<reference evidence="4 5" key="1">
    <citation type="journal article" date="2008" name="Nat. Biotechnol.">
        <title>Genome sequencing and analysis of the biomass-degrading fungus Trichoderma reesei (syn. Hypocrea jecorina).</title>
        <authorList>
            <person name="Martinez D."/>
            <person name="Berka R.M."/>
            <person name="Henrissat B."/>
            <person name="Saloheimo M."/>
            <person name="Arvas M."/>
            <person name="Baker S.E."/>
            <person name="Chapman J."/>
            <person name="Chertkov O."/>
            <person name="Coutinho P.M."/>
            <person name="Cullen D."/>
            <person name="Danchin E.G."/>
            <person name="Grigoriev I.V."/>
            <person name="Harris P."/>
            <person name="Jackson M."/>
            <person name="Kubicek C.P."/>
            <person name="Han C.S."/>
            <person name="Ho I."/>
            <person name="Larrondo L.F."/>
            <person name="de Leon A.L."/>
            <person name="Magnuson J.K."/>
            <person name="Merino S."/>
            <person name="Misra M."/>
            <person name="Nelson B."/>
            <person name="Putnam N."/>
            <person name="Robbertse B."/>
            <person name="Salamov A.A."/>
            <person name="Schmoll M."/>
            <person name="Terry A."/>
            <person name="Thayer N."/>
            <person name="Westerholm-Parvinen A."/>
            <person name="Schoch C.L."/>
            <person name="Yao J."/>
            <person name="Barabote R."/>
            <person name="Nelson M.A."/>
            <person name="Detter C."/>
            <person name="Bruce D."/>
            <person name="Kuske C.R."/>
            <person name="Xie G."/>
            <person name="Richardson P."/>
            <person name="Rokhsar D.S."/>
            <person name="Lucas S.M."/>
            <person name="Rubin E.M."/>
            <person name="Dunn-Coleman N."/>
            <person name="Ward M."/>
            <person name="Brettin T.S."/>
        </authorList>
    </citation>
    <scope>NUCLEOTIDE SEQUENCE [LARGE SCALE GENOMIC DNA]</scope>
    <source>
        <strain evidence="4 5">QM6a</strain>
    </source>
</reference>
<dbReference type="PANTHER" id="PTHR43115">
    <property type="entry name" value="DEHYDROGENASE/REDUCTASE SDR FAMILY MEMBER 11"/>
    <property type="match status" value="1"/>
</dbReference>
<dbReference type="CDD" id="cd05233">
    <property type="entry name" value="SDR_c"/>
    <property type="match status" value="1"/>
</dbReference>
<dbReference type="eggNOG" id="KOG1205">
    <property type="taxonomic scope" value="Eukaryota"/>
</dbReference>
<dbReference type="RefSeq" id="XP_006964593.1">
    <property type="nucleotide sequence ID" value="XM_006964531.1"/>
</dbReference>
<dbReference type="Pfam" id="PF01425">
    <property type="entry name" value="Amidase"/>
    <property type="match status" value="1"/>
</dbReference>
<keyword evidence="2" id="KW-0560">Oxidoreductase</keyword>
<dbReference type="AlphaFoldDB" id="G0RGZ0"/>
<sequence length="993" mass="108818">MAIGSDPLQGLPDDYVIKSQAFTKELYRDVYPAIDPSNTALSQDGKVVIVTGASKGIGKKIGADSFRFLVFKGFVRSFATAGAKAIVLIARSSKQLQETAEELSKEFPKTRFVPAACDVTDEASVKAVFEKIRSDFGSADVLVNNAGATDEGKPLRTASIANVWNGIEVNLKGALIMTQGFLNLVGTAKQATIINITSALGFNVVPGKASYSLSKLALTHLSGYIAVENPNVRAVSLHPGTILTDITTEWLVRFSKDTPELAGGTAVWLTTKEAAFLNGRYLLPVDVESNRHKINYNRSSQLEYVYDAFSGNYITANQDTHRGRMSKYLGWARDLLQRQLPGYAHSHLSRPNPPSSTPGIKMKNLFTVVIAGTQYLLHPQKLVRFPVPTAKLSIDFFKGTIEETINPDALIPVTLLTTSEINSDLEGILDLFSTVDDVFQPDFGGILVEKPEKGQQAIVVNRDLDTRGRSVLTLRSTGAEDEAQAAAFADLPSGPYFLHGPNLYQAWRLYDDVLDAFTFGVIPNSINGSDDGFEALSSLSDDGSRKSIAVPSRLYHPAPSIRKPLSGVRLAITDAISLKGVQTTMSSRAWTQLYGAEDQETAEFAQRLIDMGAIIVGKTKSSQLDSGREWVDVEAPWNPRGDGYQGSGGSAAGAGASVSGYAWMEHAVAADAFEGAREQGRLHGVYSIRVSASAASQLGWAVDSRALSAVGLMSRDLHDLLRFAHVTLNTSSIDVPFPKRIIYLLDYAPASEDDQSLDDSFVAVLERFLGIKAERVRISETWDANPPDDTKQSLQEYMKEAPFNSFCYDFYHEYADFRSDYKEKYGRQPYIEATPRFRWGIGESESAQDYGHHRRRIEVFRQWFNESIMPIVGDSETIVVVPFGPPTTVQYRDDLPPPPSAIEGLGPEALAPLLGLPHLVVPFAQTRYYSRVTDQNEDRPFSGSILGSRGSDMMLLQLVKAAFDRAEWRSSVDPGRLAIPQGYEPEVDEGVLV</sequence>
<dbReference type="InterPro" id="IPR002347">
    <property type="entry name" value="SDR_fam"/>
</dbReference>
<name>G0RGZ0_HYPJQ</name>
<protein>
    <submittedName>
        <fullName evidence="4">Predicted protein</fullName>
    </submittedName>
</protein>
<dbReference type="OrthoDB" id="5423360at2759"/>
<proteinExistence type="inferred from homology"/>
<evidence type="ECO:0000256" key="2">
    <source>
        <dbReference type="ARBA" id="ARBA00023002"/>
    </source>
</evidence>
<dbReference type="GeneID" id="18481317"/>
<dbReference type="VEuPathDB" id="FungiDB:TRIREDRAFT_106645"/>
<dbReference type="SUPFAM" id="SSF75304">
    <property type="entry name" value="Amidase signature (AS) enzymes"/>
    <property type="match status" value="1"/>
</dbReference>
<dbReference type="InterPro" id="IPR036928">
    <property type="entry name" value="AS_sf"/>
</dbReference>
<dbReference type="PRINTS" id="PR00081">
    <property type="entry name" value="GDHRDH"/>
</dbReference>
<accession>G0RGZ0</accession>
<comment type="similarity">
    <text evidence="1">Belongs to the short-chain dehydrogenases/reductases (SDR) family.</text>
</comment>
<dbReference type="EMBL" id="GL985062">
    <property type="protein sequence ID" value="EGR49444.1"/>
    <property type="molecule type" value="Genomic_DNA"/>
</dbReference>
<evidence type="ECO:0000256" key="1">
    <source>
        <dbReference type="ARBA" id="ARBA00006484"/>
    </source>
</evidence>
<keyword evidence="5" id="KW-1185">Reference proteome</keyword>
<organism evidence="5">
    <name type="scientific">Hypocrea jecorina (strain QM6a)</name>
    <name type="common">Trichoderma reesei</name>
    <dbReference type="NCBI Taxonomy" id="431241"/>
    <lineage>
        <taxon>Eukaryota</taxon>
        <taxon>Fungi</taxon>
        <taxon>Dikarya</taxon>
        <taxon>Ascomycota</taxon>
        <taxon>Pezizomycotina</taxon>
        <taxon>Sordariomycetes</taxon>
        <taxon>Hypocreomycetidae</taxon>
        <taxon>Hypocreales</taxon>
        <taxon>Hypocreaceae</taxon>
        <taxon>Trichoderma</taxon>
    </lineage>
</organism>
<dbReference type="Gene3D" id="3.90.1300.10">
    <property type="entry name" value="Amidase signature (AS) domain"/>
    <property type="match status" value="1"/>
</dbReference>
<dbReference type="PRINTS" id="PR00080">
    <property type="entry name" value="SDRFAMILY"/>
</dbReference>
<evidence type="ECO:0000313" key="4">
    <source>
        <dbReference type="EMBL" id="EGR49444.1"/>
    </source>
</evidence>
<dbReference type="PANTHER" id="PTHR43115:SF4">
    <property type="entry name" value="DEHYDROGENASE_REDUCTASE SDR FAMILY MEMBER 11"/>
    <property type="match status" value="1"/>
</dbReference>
<dbReference type="InterPro" id="IPR036291">
    <property type="entry name" value="NAD(P)-bd_dom_sf"/>
</dbReference>
<dbReference type="KEGG" id="tre:TRIREDRAFT_106645"/>
<evidence type="ECO:0000259" key="3">
    <source>
        <dbReference type="Pfam" id="PF01425"/>
    </source>
</evidence>
<dbReference type="Proteomes" id="UP000008984">
    <property type="component" value="Unassembled WGS sequence"/>
</dbReference>